<protein>
    <submittedName>
        <fullName evidence="2">Uncharacterized protein</fullName>
    </submittedName>
</protein>
<dbReference type="RefSeq" id="WP_201691544.1">
    <property type="nucleotide sequence ID" value="NZ_JAEQND010000010.1"/>
</dbReference>
<feature type="chain" id="PRO_5045755643" evidence="1">
    <location>
        <begin position="22"/>
        <end position="261"/>
    </location>
</feature>
<keyword evidence="3" id="KW-1185">Reference proteome</keyword>
<accession>A0ABS1JRZ9</accession>
<comment type="caution">
    <text evidence="2">The sequence shown here is derived from an EMBL/GenBank/DDBJ whole genome shotgun (WGS) entry which is preliminary data.</text>
</comment>
<evidence type="ECO:0000256" key="1">
    <source>
        <dbReference type="SAM" id="SignalP"/>
    </source>
</evidence>
<proteinExistence type="predicted"/>
<gene>
    <name evidence="2" type="ORF">JI746_18105</name>
</gene>
<organism evidence="2 3">
    <name type="scientific">Ramlibacter alkalitolerans</name>
    <dbReference type="NCBI Taxonomy" id="2039631"/>
    <lineage>
        <taxon>Bacteria</taxon>
        <taxon>Pseudomonadati</taxon>
        <taxon>Pseudomonadota</taxon>
        <taxon>Betaproteobacteria</taxon>
        <taxon>Burkholderiales</taxon>
        <taxon>Comamonadaceae</taxon>
        <taxon>Ramlibacter</taxon>
    </lineage>
</organism>
<feature type="signal peptide" evidence="1">
    <location>
        <begin position="1"/>
        <end position="21"/>
    </location>
</feature>
<dbReference type="EMBL" id="JAEQND010000010">
    <property type="protein sequence ID" value="MBL0427034.1"/>
    <property type="molecule type" value="Genomic_DNA"/>
</dbReference>
<sequence>MPRFRWIVLATLPVWFWPCHAQEFVDDALRPLFHGALLAQQVRGPCAEVDPALGDAIDAGLARLNDSHRANLAAGRAAAERRVGPQGMERLAGTLARRFGERLQRQDTAGKRTECATLVTWLETSAARTRQALVEESFRKWLAQQQQARHIECAKLAGTARALSRRLLAALDAGEAGSQGPPDLLRADARTAEQAAAWCLQVQAAAAREGIRVPGDFARVRETARMIADAAMPQLSGRDPAAVVRRARERALRYLAERDWV</sequence>
<evidence type="ECO:0000313" key="3">
    <source>
        <dbReference type="Proteomes" id="UP000622707"/>
    </source>
</evidence>
<name>A0ABS1JRZ9_9BURK</name>
<keyword evidence="1" id="KW-0732">Signal</keyword>
<evidence type="ECO:0000313" key="2">
    <source>
        <dbReference type="EMBL" id="MBL0427034.1"/>
    </source>
</evidence>
<reference evidence="2 3" key="1">
    <citation type="journal article" date="2017" name="Int. J. Syst. Evol. Microbiol.">
        <title>Ramlibacter alkalitolerans sp. nov., alkali-tolerant bacterium isolated from soil of ginseng.</title>
        <authorList>
            <person name="Lee D.H."/>
            <person name="Cha C.J."/>
        </authorList>
    </citation>
    <scope>NUCLEOTIDE SEQUENCE [LARGE SCALE GENOMIC DNA]</scope>
    <source>
        <strain evidence="2 3">KACC 19305</strain>
    </source>
</reference>
<dbReference type="Proteomes" id="UP000622707">
    <property type="component" value="Unassembled WGS sequence"/>
</dbReference>